<feature type="compositionally biased region" description="Basic and acidic residues" evidence="1">
    <location>
        <begin position="627"/>
        <end position="695"/>
    </location>
</feature>
<feature type="region of interest" description="Disordered" evidence="1">
    <location>
        <begin position="571"/>
        <end position="930"/>
    </location>
</feature>
<gene>
    <name evidence="3" type="ORF">MVEN_01499800</name>
</gene>
<feature type="chain" id="PRO_5034199823" evidence="2">
    <location>
        <begin position="28"/>
        <end position="930"/>
    </location>
</feature>
<feature type="compositionally biased region" description="Low complexity" evidence="1">
    <location>
        <begin position="607"/>
        <end position="619"/>
    </location>
</feature>
<comment type="caution">
    <text evidence="3">The sequence shown here is derived from an EMBL/GenBank/DDBJ whole genome shotgun (WGS) entry which is preliminary data.</text>
</comment>
<keyword evidence="2" id="KW-0732">Signal</keyword>
<evidence type="ECO:0000313" key="4">
    <source>
        <dbReference type="Proteomes" id="UP000620124"/>
    </source>
</evidence>
<sequence length="930" mass="102761">MSGSQNFATTLLLITLVLVLLPETVHAFGAGDIPDFAFLNDKAFRHGDIENILSTLAKSAGHVAASSHGGNLFGFAKSIIKSATSGPGGPKFTGGDIKKVYFGNWLRDYSQCMDIGGLSKLTAESLVLIVSVLGFMTFGFATEEFQVTADRLGVYLPVEHIDNPKGYAEKEGDARRYHPKLRPPVDPRELEIDPRTGMKNYMASENQGWDTSTAHIRRVLTACIEMGRRAQGRDGPELYEAYRLLGTGLHTLEDLLAHSNWVEIALRKMGHHEVFCHVGDAVEIETPNGRAPPLVTGTFGGADFLHSLMGEATDKLSQASVTDLATKMNQAQEGDNSNVSTLQSILSKLPIGGGSSKMDEGEQIHEEAKAYNFDPNNVAPPEVQQKLLQLLKWRDGLMRSILEKIEMIPGLDNLIDQLSNALNAYVYTVIAPWVTPLLQQATSVLGEGSKAVINSEDQYEVFDNPRASDPSHSLLSKDHFGLILNEPAGKIAILVVEHSVKIIVQAWSDNSDPSQAVDVILEAFHHPYYATGRSSIQRSMFEELERWLGGLEEDEARQTIEALTKESVRNGKNKRLGSENEDLSEPGYGGCGHGAQPQRRPTQGYDGEQQYGGTQSSYSGGQGYDSGRNDNEYSRDDEYSRGSERTESYGRAEIDSRAAEREEYRTQSSRRYEEDEDYGSRREESLREESRRYNDDNEDSYGSRTQRNESGGYAPSYAQPEERYSGSYGGRQESSSYGGGGNEYESRDESESYGRGSRYAGRSEEQVYGGGEERTRTEEYASSGYGRNEEGYGEGNEYGGAGRGSSGYGRSEETSYGDSSAYESSGRGSSGYGRSEEAYESYDRGASGYGTTEESEYGQRGYGRSEESGYVRAEESYGSSRDETGYEQEREYESEDRDETFGAERLNINEEDQGYEGGSYGRRNEYESNY</sequence>
<feature type="signal peptide" evidence="2">
    <location>
        <begin position="1"/>
        <end position="27"/>
    </location>
</feature>
<keyword evidence="4" id="KW-1185">Reference proteome</keyword>
<dbReference type="OrthoDB" id="2506204at2759"/>
<dbReference type="AlphaFoldDB" id="A0A8H7CRC7"/>
<evidence type="ECO:0000256" key="2">
    <source>
        <dbReference type="SAM" id="SignalP"/>
    </source>
</evidence>
<feature type="compositionally biased region" description="Basic and acidic residues" evidence="1">
    <location>
        <begin position="863"/>
        <end position="891"/>
    </location>
</feature>
<protein>
    <submittedName>
        <fullName evidence="3">Heterokaryon incompatibility protein HET-C</fullName>
    </submittedName>
</protein>
<dbReference type="EMBL" id="JACAZI010000012">
    <property type="protein sequence ID" value="KAF7347439.1"/>
    <property type="molecule type" value="Genomic_DNA"/>
</dbReference>
<dbReference type="PANTHER" id="PTHR14905:SF7">
    <property type="entry name" value="VON WILLEBRAND FACTOR A DOMAIN-CONTAINING PROTEIN 7"/>
    <property type="match status" value="1"/>
</dbReference>
<evidence type="ECO:0000256" key="1">
    <source>
        <dbReference type="SAM" id="MobiDB-lite"/>
    </source>
</evidence>
<dbReference type="Pfam" id="PF07217">
    <property type="entry name" value="Het-C"/>
    <property type="match status" value="1"/>
</dbReference>
<feature type="compositionally biased region" description="Basic and acidic residues" evidence="1">
    <location>
        <begin position="834"/>
        <end position="843"/>
    </location>
</feature>
<feature type="compositionally biased region" description="Polar residues" evidence="1">
    <location>
        <begin position="700"/>
        <end position="709"/>
    </location>
</feature>
<proteinExistence type="predicted"/>
<feature type="compositionally biased region" description="Basic and acidic residues" evidence="1">
    <location>
        <begin position="761"/>
        <end position="779"/>
    </location>
</feature>
<organism evidence="3 4">
    <name type="scientific">Mycena venus</name>
    <dbReference type="NCBI Taxonomy" id="2733690"/>
    <lineage>
        <taxon>Eukaryota</taxon>
        <taxon>Fungi</taxon>
        <taxon>Dikarya</taxon>
        <taxon>Basidiomycota</taxon>
        <taxon>Agaricomycotina</taxon>
        <taxon>Agaricomycetes</taxon>
        <taxon>Agaricomycetidae</taxon>
        <taxon>Agaricales</taxon>
        <taxon>Marasmiineae</taxon>
        <taxon>Mycenaceae</taxon>
        <taxon>Mycena</taxon>
    </lineage>
</organism>
<accession>A0A8H7CRC7</accession>
<dbReference type="PANTHER" id="PTHR14905">
    <property type="entry name" value="NG37"/>
    <property type="match status" value="1"/>
</dbReference>
<name>A0A8H7CRC7_9AGAR</name>
<dbReference type="InterPro" id="IPR052577">
    <property type="entry name" value="VWA7"/>
</dbReference>
<feature type="compositionally biased region" description="Low complexity" evidence="1">
    <location>
        <begin position="814"/>
        <end position="827"/>
    </location>
</feature>
<reference evidence="3" key="1">
    <citation type="submission" date="2020-05" db="EMBL/GenBank/DDBJ databases">
        <title>Mycena genomes resolve the evolution of fungal bioluminescence.</title>
        <authorList>
            <person name="Tsai I.J."/>
        </authorList>
    </citation>
    <scope>NUCLEOTIDE SEQUENCE</scope>
    <source>
        <strain evidence="3">CCC161011</strain>
    </source>
</reference>
<evidence type="ECO:0000313" key="3">
    <source>
        <dbReference type="EMBL" id="KAF7347439.1"/>
    </source>
</evidence>
<dbReference type="InterPro" id="IPR010816">
    <property type="entry name" value="Het-C"/>
</dbReference>
<feature type="compositionally biased region" description="Gly residues" evidence="1">
    <location>
        <begin position="793"/>
        <end position="807"/>
    </location>
</feature>
<dbReference type="Proteomes" id="UP000620124">
    <property type="component" value="Unassembled WGS sequence"/>
</dbReference>